<dbReference type="PANTHER" id="PTHR36842:SF1">
    <property type="entry name" value="PROTEIN TOLB"/>
    <property type="match status" value="1"/>
</dbReference>
<dbReference type="Gene3D" id="2.120.10.30">
    <property type="entry name" value="TolB, C-terminal domain"/>
    <property type="match status" value="2"/>
</dbReference>
<evidence type="ECO:0000256" key="2">
    <source>
        <dbReference type="SAM" id="SignalP"/>
    </source>
</evidence>
<feature type="region of interest" description="Disordered" evidence="1">
    <location>
        <begin position="595"/>
        <end position="640"/>
    </location>
</feature>
<dbReference type="RefSeq" id="WP_302039683.1">
    <property type="nucleotide sequence ID" value="NZ_JAUKPO010000014.1"/>
</dbReference>
<feature type="compositionally biased region" description="Polar residues" evidence="1">
    <location>
        <begin position="609"/>
        <end position="619"/>
    </location>
</feature>
<accession>A0ABT8RC30</accession>
<protein>
    <recommendedName>
        <fullName evidence="5">Translocation protein TolB</fullName>
    </recommendedName>
</protein>
<feature type="signal peptide" evidence="2">
    <location>
        <begin position="1"/>
        <end position="27"/>
    </location>
</feature>
<feature type="chain" id="PRO_5045607276" description="Translocation protein TolB" evidence="2">
    <location>
        <begin position="28"/>
        <end position="1082"/>
    </location>
</feature>
<evidence type="ECO:0008006" key="5">
    <source>
        <dbReference type="Google" id="ProtNLM"/>
    </source>
</evidence>
<keyword evidence="4" id="KW-1185">Reference proteome</keyword>
<organism evidence="3 4">
    <name type="scientific">Rhodocytophaga aerolata</name>
    <dbReference type="NCBI Taxonomy" id="455078"/>
    <lineage>
        <taxon>Bacteria</taxon>
        <taxon>Pseudomonadati</taxon>
        <taxon>Bacteroidota</taxon>
        <taxon>Cytophagia</taxon>
        <taxon>Cytophagales</taxon>
        <taxon>Rhodocytophagaceae</taxon>
        <taxon>Rhodocytophaga</taxon>
    </lineage>
</organism>
<evidence type="ECO:0000256" key="1">
    <source>
        <dbReference type="SAM" id="MobiDB-lite"/>
    </source>
</evidence>
<reference evidence="3" key="1">
    <citation type="submission" date="2023-07" db="EMBL/GenBank/DDBJ databases">
        <title>The genome sequence of Rhodocytophaga aerolata KACC 12507.</title>
        <authorList>
            <person name="Zhang X."/>
        </authorList>
    </citation>
    <scope>NUCLEOTIDE SEQUENCE</scope>
    <source>
        <strain evidence="3">KACC 12507</strain>
    </source>
</reference>
<comment type="caution">
    <text evidence="3">The sequence shown here is derived from an EMBL/GenBank/DDBJ whole genome shotgun (WGS) entry which is preliminary data.</text>
</comment>
<sequence length="1082" mass="122832">MITKFIKCKQLCSLIVGLCLFAFHTQAQNTWETFGKNRVQYKNFEWKLLTTTNFEIYYYQGGNEIANFAARYAESDFDRIADILGYTPYSKTKIFIYNSITDLQQSNAGLEDDTYVIGGQTNFIKSRVEIPYPGDQAGFKKELSLGIARMFIMEMMFGGSLRDMVQSSYLLTLPDWFMSGAAAYVAEGWSVEMDDYIRDAALNKNLRRPSTLSGDRAVLIGQSIWNFIAERYGKSNISNILNLTRIIRNEESSITSTLGIPSYNQFLGEWRNYYTSMATTVASSYKLPEPDLIIKRNKRNKFLYNQLATSPDGKKIAYSQNYEGRYKVIVRNTDSKKSRWVMSGGSKVINQRIDEELPLLEWRNNNALAVVTVNKGEYYLYLLDLSKSNTKKTRKSLESFTQVKSIDISDDGTAVVMSAVRNGRNDVYIFDLNRNSIRQITNDIYDDKEPKFLSNSTTAFVFSSNRNTDSLSTGKTGFQILDNNFDLYVFNPDQSTTLLRRLTNSAGNESQPVVAGDSAVFFLSNENGIDQLHRFNLTTNSVSQVTGFQQGLQAYAVNLPTNSLAYMLTRNGRNYIGLDKDFNFNEQVSAIRTRRSEIQEETAGGTPGRLSTIQPSSNAPRRDSTAAPVNSSDSRLALEEGEVDTDNYQFDIDVKKQREESENRSRRTLLNPPIAANARRQNVSVQGPFPYKSRFSADNIISSVLIDPLRGLGVLFTINMNDILEDHKIYGGVLAITDLRSSNFFGEYQYLKHQIDFGVRFDKKTIFVNSSSIFQRYNLNKLQFPVSYPFSVSSRVTVAPFLANARFTNTIGNPLYIGGSGVLPDANTLYGGVRAEYVFDNTTINGLNMIEGTRMKIRYENYMAANTPNESFDNLSIDLRNYQKIHRDIIFATRLAYGVFGGKARRNYVMGGMDNWIFNQRDNQGRGDLLAYYDYAADRRDQLFMEFVTPLRGFNYNKLFGNNFGLFNAEFRFPIVKYFYRGPITSNFFKNLQLVAFTDIGAAWTGKGPFSRQNSLNTRIEGGDNNPFRATVTNFKNPFLSGHGAGIRTLLLGYYLKFDVAWGVEDFVVSGPKYYLTFGYDF</sequence>
<name>A0ABT8RC30_9BACT</name>
<dbReference type="Gene3D" id="2.40.160.50">
    <property type="entry name" value="membrane protein fhac: a member of the omp85/tpsb transporter family"/>
    <property type="match status" value="1"/>
</dbReference>
<proteinExistence type="predicted"/>
<evidence type="ECO:0000313" key="3">
    <source>
        <dbReference type="EMBL" id="MDO1448884.1"/>
    </source>
</evidence>
<dbReference type="InterPro" id="IPR011042">
    <property type="entry name" value="6-blade_b-propeller_TolB-like"/>
</dbReference>
<gene>
    <name evidence="3" type="ORF">Q0590_21580</name>
</gene>
<keyword evidence="2" id="KW-0732">Signal</keyword>
<dbReference type="PANTHER" id="PTHR36842">
    <property type="entry name" value="PROTEIN TOLB HOMOLOG"/>
    <property type="match status" value="1"/>
</dbReference>
<dbReference type="SUPFAM" id="SSF82171">
    <property type="entry name" value="DPP6 N-terminal domain-like"/>
    <property type="match status" value="1"/>
</dbReference>
<dbReference type="Proteomes" id="UP001168528">
    <property type="component" value="Unassembled WGS sequence"/>
</dbReference>
<dbReference type="EMBL" id="JAUKPO010000014">
    <property type="protein sequence ID" value="MDO1448884.1"/>
    <property type="molecule type" value="Genomic_DNA"/>
</dbReference>
<evidence type="ECO:0000313" key="4">
    <source>
        <dbReference type="Proteomes" id="UP001168528"/>
    </source>
</evidence>